<dbReference type="CDD" id="cd09272">
    <property type="entry name" value="RNase_HI_RT_Ty1"/>
    <property type="match status" value="1"/>
</dbReference>
<sequence length="560" mass="61771">MTTRSMNQIFKPKQLNSVSKHPLPQTIEPTSVSQAISQSQWREAMSTELTALMKHGTWDLVPSPSNCNPVGYKWVFRVKRKADGLMDRFKTRLVAKGYNQRPRLDYKETFSPVVKPATIRAIMTIAVMNGWELRQMDVNNAFLNGELTETVYMMQPSGFKDLSKPTHVCRLRKAIYGLKQAPRTWYTALKNAILQLGFHNSKADSSLFIYSQGIEVVPTQAGLFLSQHKYVRDLLSKTNMSAAKDVSTPLSTSQSLKLVDGTAPVDSSDFRRIIGSLQYLSLTRPDISFAVNKLSQFMHKPTQTHWTATKRLLRYLKQTIFHGIQISKSGLPLLTTFSDADWAGNVHDRTSTSAYISFLRSTPISWSSKKQRAVARSFTEAEYRALANAASETMWLQNLLKELGFPLKTAPQLLCDNLGATHLSFNPVNHSQPVPHPRAFVFRIGFLLRPSSCAKGTGADGTVVGMSEGGGEYVWVEPVGVSSIWGLMGGGETEWVGCVGWGVTGWVDCVGWGVTGWMDCVGGLLGNWVGGLCGMGGNWVGGLWGMGGNWEGGLCRIGGN</sequence>
<feature type="domain" description="Reverse transcriptase Ty1/copia-type" evidence="1">
    <location>
        <begin position="57"/>
        <end position="213"/>
    </location>
</feature>
<dbReference type="InterPro" id="IPR013103">
    <property type="entry name" value="RVT_2"/>
</dbReference>
<dbReference type="InterPro" id="IPR043502">
    <property type="entry name" value="DNA/RNA_pol_sf"/>
</dbReference>
<dbReference type="EMBL" id="OIVN01000668">
    <property type="protein sequence ID" value="SPC83768.1"/>
    <property type="molecule type" value="Genomic_DNA"/>
</dbReference>
<proteinExistence type="predicted"/>
<dbReference type="SUPFAM" id="SSF56672">
    <property type="entry name" value="DNA/RNA polymerases"/>
    <property type="match status" value="1"/>
</dbReference>
<dbReference type="Pfam" id="PF07727">
    <property type="entry name" value="RVT_2"/>
    <property type="match status" value="1"/>
</dbReference>
<dbReference type="PANTHER" id="PTHR11439:SF483">
    <property type="entry name" value="PEPTIDE SYNTHASE GLIP-LIKE, PUTATIVE (AFU_ORTHOLOGUE AFUA_3G12920)-RELATED"/>
    <property type="match status" value="1"/>
</dbReference>
<evidence type="ECO:0000313" key="2">
    <source>
        <dbReference type="EMBL" id="SPC83768.1"/>
    </source>
</evidence>
<evidence type="ECO:0000259" key="1">
    <source>
        <dbReference type="Pfam" id="PF07727"/>
    </source>
</evidence>
<accession>A0A2N9F9D3</accession>
<reference evidence="2" key="1">
    <citation type="submission" date="2018-02" db="EMBL/GenBank/DDBJ databases">
        <authorList>
            <person name="Cohen D.B."/>
            <person name="Kent A.D."/>
        </authorList>
    </citation>
    <scope>NUCLEOTIDE SEQUENCE</scope>
</reference>
<dbReference type="PANTHER" id="PTHR11439">
    <property type="entry name" value="GAG-POL-RELATED RETROTRANSPOSON"/>
    <property type="match status" value="1"/>
</dbReference>
<name>A0A2N9F9D3_FAGSY</name>
<protein>
    <recommendedName>
        <fullName evidence="1">Reverse transcriptase Ty1/copia-type domain-containing protein</fullName>
    </recommendedName>
</protein>
<organism evidence="2">
    <name type="scientific">Fagus sylvatica</name>
    <name type="common">Beechnut</name>
    <dbReference type="NCBI Taxonomy" id="28930"/>
    <lineage>
        <taxon>Eukaryota</taxon>
        <taxon>Viridiplantae</taxon>
        <taxon>Streptophyta</taxon>
        <taxon>Embryophyta</taxon>
        <taxon>Tracheophyta</taxon>
        <taxon>Spermatophyta</taxon>
        <taxon>Magnoliopsida</taxon>
        <taxon>eudicotyledons</taxon>
        <taxon>Gunneridae</taxon>
        <taxon>Pentapetalae</taxon>
        <taxon>rosids</taxon>
        <taxon>fabids</taxon>
        <taxon>Fagales</taxon>
        <taxon>Fagaceae</taxon>
        <taxon>Fagus</taxon>
    </lineage>
</organism>
<dbReference type="AlphaFoldDB" id="A0A2N9F9D3"/>
<gene>
    <name evidence="2" type="ORF">FSB_LOCUS11650</name>
</gene>